<keyword evidence="8" id="KW-1185">Reference proteome</keyword>
<dbReference type="InterPro" id="IPR029063">
    <property type="entry name" value="SAM-dependent_MTases_sf"/>
</dbReference>
<protein>
    <submittedName>
        <fullName evidence="5">Class I SAM-dependent methyltransferase</fullName>
    </submittedName>
    <submittedName>
        <fullName evidence="6">Ubiquinone/menaquinone biosynthesis C-methylase UbiE</fullName>
    </submittedName>
</protein>
<dbReference type="GO" id="GO:0032259">
    <property type="term" value="P:methylation"/>
    <property type="evidence" value="ECO:0007669"/>
    <property type="project" value="UniProtKB-KW"/>
</dbReference>
<dbReference type="InterPro" id="IPR013216">
    <property type="entry name" value="Methyltransf_11"/>
</dbReference>
<gene>
    <name evidence="5" type="ORF">G3I59_40630</name>
    <name evidence="6" type="ORF">SAMN05421854_102338</name>
</gene>
<dbReference type="InterPro" id="IPR051052">
    <property type="entry name" value="Diverse_substrate_MTase"/>
</dbReference>
<name>A0A1I5I8Z1_9PSEU</name>
<dbReference type="Proteomes" id="UP000470404">
    <property type="component" value="Unassembled WGS sequence"/>
</dbReference>
<reference evidence="6 7" key="1">
    <citation type="submission" date="2016-10" db="EMBL/GenBank/DDBJ databases">
        <authorList>
            <person name="de Groot N.N."/>
        </authorList>
    </citation>
    <scope>NUCLEOTIDE SEQUENCE [LARGE SCALE GENOMIC DNA]</scope>
    <source>
        <strain evidence="6 7">DSM 44637</strain>
    </source>
</reference>
<keyword evidence="6" id="KW-0830">Ubiquinone</keyword>
<evidence type="ECO:0000313" key="6">
    <source>
        <dbReference type="EMBL" id="SFO57012.1"/>
    </source>
</evidence>
<dbReference type="Gene3D" id="3.40.50.150">
    <property type="entry name" value="Vaccinia Virus protein VP39"/>
    <property type="match status" value="1"/>
</dbReference>
<feature type="domain" description="Methyltransferase type 11" evidence="4">
    <location>
        <begin position="51"/>
        <end position="144"/>
    </location>
</feature>
<evidence type="ECO:0000256" key="3">
    <source>
        <dbReference type="ARBA" id="ARBA00022679"/>
    </source>
</evidence>
<reference evidence="5 8" key="2">
    <citation type="submission" date="2020-01" db="EMBL/GenBank/DDBJ databases">
        <title>Insect and environment-associated Actinomycetes.</title>
        <authorList>
            <person name="Currrie C."/>
            <person name="Chevrette M."/>
            <person name="Carlson C."/>
            <person name="Stubbendieck R."/>
            <person name="Wendt-Pienkowski E."/>
        </authorList>
    </citation>
    <scope>NUCLEOTIDE SEQUENCE [LARGE SCALE GENOMIC DNA]</scope>
    <source>
        <strain evidence="5 8">SID8386</strain>
    </source>
</reference>
<dbReference type="CDD" id="cd02440">
    <property type="entry name" value="AdoMet_MTases"/>
    <property type="match status" value="1"/>
</dbReference>
<evidence type="ECO:0000256" key="2">
    <source>
        <dbReference type="ARBA" id="ARBA00022603"/>
    </source>
</evidence>
<comment type="similarity">
    <text evidence="1">Belongs to the methyltransferase superfamily.</text>
</comment>
<dbReference type="PANTHER" id="PTHR44942">
    <property type="entry name" value="METHYLTRANSF_11 DOMAIN-CONTAINING PROTEIN"/>
    <property type="match status" value="1"/>
</dbReference>
<sequence length="273" mass="29677">MTSAAESYLREYHDRKPDAMSVLIESGRVTGDGRTSYEVLADRVAPARRVLDLGCGDGALLAVLARRGAEKLAGVDLSSGQLDLARQRPELAGAELHHGRAQELPFEDDSYDAVVSHMAFMLMDNPEAVAAEIARVLVARGAFAAVVGGPESTGATPVFLELARPLFREVPEERQATYTAERRTSNREGIDEVLAPAGFAPVSWEPYEIDLTGEPEEVWTLCCESYYSTDTLDDAQLARLRSAFLAETEHLRTADGRLPAGLCVDLAQTELLK</sequence>
<evidence type="ECO:0000256" key="1">
    <source>
        <dbReference type="ARBA" id="ARBA00008361"/>
    </source>
</evidence>
<dbReference type="Pfam" id="PF08241">
    <property type="entry name" value="Methyltransf_11"/>
    <property type="match status" value="1"/>
</dbReference>
<dbReference type="GO" id="GO:0008757">
    <property type="term" value="F:S-adenosylmethionine-dependent methyltransferase activity"/>
    <property type="evidence" value="ECO:0007669"/>
    <property type="project" value="InterPro"/>
</dbReference>
<proteinExistence type="inferred from homology"/>
<dbReference type="RefSeq" id="WP_067580474.1">
    <property type="nucleotide sequence ID" value="NZ_FOWC01000002.1"/>
</dbReference>
<evidence type="ECO:0000313" key="7">
    <source>
        <dbReference type="Proteomes" id="UP000199137"/>
    </source>
</evidence>
<evidence type="ECO:0000313" key="8">
    <source>
        <dbReference type="Proteomes" id="UP000470404"/>
    </source>
</evidence>
<dbReference type="STRING" id="112413.SAMN05421854_102338"/>
<evidence type="ECO:0000259" key="4">
    <source>
        <dbReference type="Pfam" id="PF08241"/>
    </source>
</evidence>
<dbReference type="EMBL" id="JAAGNC010000201">
    <property type="protein sequence ID" value="NEC61738.1"/>
    <property type="molecule type" value="Genomic_DNA"/>
</dbReference>
<accession>A0A1I5I8Z1</accession>
<dbReference type="EMBL" id="FOWC01000002">
    <property type="protein sequence ID" value="SFO57012.1"/>
    <property type="molecule type" value="Genomic_DNA"/>
</dbReference>
<organism evidence="6 7">
    <name type="scientific">Amycolatopsis rubida</name>
    <dbReference type="NCBI Taxonomy" id="112413"/>
    <lineage>
        <taxon>Bacteria</taxon>
        <taxon>Bacillati</taxon>
        <taxon>Actinomycetota</taxon>
        <taxon>Actinomycetes</taxon>
        <taxon>Pseudonocardiales</taxon>
        <taxon>Pseudonocardiaceae</taxon>
        <taxon>Amycolatopsis</taxon>
    </lineage>
</organism>
<dbReference type="PANTHER" id="PTHR44942:SF4">
    <property type="entry name" value="METHYLTRANSFERASE TYPE 11 DOMAIN-CONTAINING PROTEIN"/>
    <property type="match status" value="1"/>
</dbReference>
<dbReference type="OrthoDB" id="65624at2"/>
<dbReference type="SUPFAM" id="SSF53335">
    <property type="entry name" value="S-adenosyl-L-methionine-dependent methyltransferases"/>
    <property type="match status" value="1"/>
</dbReference>
<keyword evidence="2 6" id="KW-0489">Methyltransferase</keyword>
<evidence type="ECO:0000313" key="5">
    <source>
        <dbReference type="EMBL" id="NEC61738.1"/>
    </source>
</evidence>
<keyword evidence="3" id="KW-0808">Transferase</keyword>
<dbReference type="Proteomes" id="UP000199137">
    <property type="component" value="Unassembled WGS sequence"/>
</dbReference>
<dbReference type="AlphaFoldDB" id="A0A1I5I8Z1"/>